<sequence length="77" mass="8552">MRTLVLLLTLFVVGVFSAGISKNDNLKLPKLCGTKMELCNDGAIDGATEPSFEHRHNIKKRNTDDSVDPIKKLFKAH</sequence>
<dbReference type="Proteomes" id="UP000095282">
    <property type="component" value="Unplaced"/>
</dbReference>
<evidence type="ECO:0000313" key="3">
    <source>
        <dbReference type="WBParaSite" id="Csp11.Scaffold628.g7191.t1"/>
    </source>
</evidence>
<evidence type="ECO:0000256" key="1">
    <source>
        <dbReference type="SAM" id="SignalP"/>
    </source>
</evidence>
<organism evidence="2 3">
    <name type="scientific">Caenorhabditis tropicalis</name>
    <dbReference type="NCBI Taxonomy" id="1561998"/>
    <lineage>
        <taxon>Eukaryota</taxon>
        <taxon>Metazoa</taxon>
        <taxon>Ecdysozoa</taxon>
        <taxon>Nematoda</taxon>
        <taxon>Chromadorea</taxon>
        <taxon>Rhabditida</taxon>
        <taxon>Rhabditina</taxon>
        <taxon>Rhabditomorpha</taxon>
        <taxon>Rhabditoidea</taxon>
        <taxon>Rhabditidae</taxon>
        <taxon>Peloderinae</taxon>
        <taxon>Caenorhabditis</taxon>
    </lineage>
</organism>
<accession>A0A1I7TLU0</accession>
<evidence type="ECO:0000313" key="2">
    <source>
        <dbReference type="Proteomes" id="UP000095282"/>
    </source>
</evidence>
<protein>
    <submittedName>
        <fullName evidence="3">Uncharacterized protein</fullName>
    </submittedName>
</protein>
<keyword evidence="2" id="KW-1185">Reference proteome</keyword>
<dbReference type="WBParaSite" id="Csp11.Scaffold628.g7191.t1">
    <property type="protein sequence ID" value="Csp11.Scaffold628.g7191.t1"/>
    <property type="gene ID" value="Csp11.Scaffold628.g7191"/>
</dbReference>
<reference evidence="3" key="1">
    <citation type="submission" date="2016-11" db="UniProtKB">
        <authorList>
            <consortium name="WormBaseParasite"/>
        </authorList>
    </citation>
    <scope>IDENTIFICATION</scope>
</reference>
<keyword evidence="1" id="KW-0732">Signal</keyword>
<feature type="signal peptide" evidence="1">
    <location>
        <begin position="1"/>
        <end position="17"/>
    </location>
</feature>
<proteinExistence type="predicted"/>
<name>A0A1I7TLU0_9PELO</name>
<feature type="chain" id="PRO_5009307712" evidence="1">
    <location>
        <begin position="18"/>
        <end position="77"/>
    </location>
</feature>
<dbReference type="AlphaFoldDB" id="A0A1I7TLU0"/>